<dbReference type="Pfam" id="PF00822">
    <property type="entry name" value="PMP22_Claudin"/>
    <property type="match status" value="1"/>
</dbReference>
<dbReference type="PANTHER" id="PTHR12002">
    <property type="entry name" value="CLAUDIN"/>
    <property type="match status" value="1"/>
</dbReference>
<dbReference type="InterPro" id="IPR006187">
    <property type="entry name" value="Claudin"/>
</dbReference>
<gene>
    <name evidence="11" type="primary">Cldn8_0</name>
    <name evidence="11" type="ORF">GRAPIC_R01913</name>
</gene>
<keyword evidence="6 10" id="KW-0812">Transmembrane</keyword>
<comment type="caution">
    <text evidence="11">The sequence shown here is derived from an EMBL/GenBank/DDBJ whole genome shotgun (WGS) entry which is preliminary data.</text>
</comment>
<evidence type="ECO:0000256" key="10">
    <source>
        <dbReference type="SAM" id="Phobius"/>
    </source>
</evidence>
<comment type="similarity">
    <text evidence="3">Belongs to the claudin family.</text>
</comment>
<organism evidence="11 12">
    <name type="scientific">Grantiella picta</name>
    <dbReference type="NCBI Taxonomy" id="266360"/>
    <lineage>
        <taxon>Eukaryota</taxon>
        <taxon>Metazoa</taxon>
        <taxon>Chordata</taxon>
        <taxon>Craniata</taxon>
        <taxon>Vertebrata</taxon>
        <taxon>Euteleostomi</taxon>
        <taxon>Archelosauria</taxon>
        <taxon>Archosauria</taxon>
        <taxon>Dinosauria</taxon>
        <taxon>Saurischia</taxon>
        <taxon>Theropoda</taxon>
        <taxon>Coelurosauria</taxon>
        <taxon>Aves</taxon>
        <taxon>Neognathae</taxon>
        <taxon>Neoaves</taxon>
        <taxon>Telluraves</taxon>
        <taxon>Australaves</taxon>
        <taxon>Passeriformes</taxon>
        <taxon>Meliphagoidea</taxon>
        <taxon>Meliphagidae</taxon>
        <taxon>Grantiella</taxon>
    </lineage>
</organism>
<dbReference type="InterPro" id="IPR004031">
    <property type="entry name" value="PMP22/EMP/MP20/Claudin"/>
</dbReference>
<dbReference type="Proteomes" id="UP000575029">
    <property type="component" value="Unassembled WGS sequence"/>
</dbReference>
<dbReference type="GO" id="GO:0005886">
    <property type="term" value="C:plasma membrane"/>
    <property type="evidence" value="ECO:0007669"/>
    <property type="project" value="UniProtKB-SubCell"/>
</dbReference>
<feature type="transmembrane region" description="Helical" evidence="10">
    <location>
        <begin position="140"/>
        <end position="163"/>
    </location>
</feature>
<name>A0A7K6EGH9_9PASS</name>
<accession>A0A7K6EGH9</accession>
<feature type="transmembrane region" description="Helical" evidence="10">
    <location>
        <begin position="183"/>
        <end position="204"/>
    </location>
</feature>
<dbReference type="EMBL" id="VZRM01005056">
    <property type="protein sequence ID" value="NWV38150.1"/>
    <property type="molecule type" value="Genomic_DNA"/>
</dbReference>
<dbReference type="GO" id="GO:0005198">
    <property type="term" value="F:structural molecule activity"/>
    <property type="evidence" value="ECO:0007669"/>
    <property type="project" value="InterPro"/>
</dbReference>
<feature type="non-terminal residue" evidence="11">
    <location>
        <position position="1"/>
    </location>
</feature>
<evidence type="ECO:0000256" key="3">
    <source>
        <dbReference type="ARBA" id="ARBA00008295"/>
    </source>
</evidence>
<feature type="transmembrane region" description="Helical" evidence="10">
    <location>
        <begin position="79"/>
        <end position="102"/>
    </location>
</feature>
<proteinExistence type="inferred from homology"/>
<sequence>TAVMAVQAVALLLGGTGLAGTLAVTAMPQWRVSAFIESNLIVLGDTWEGLWVHCSRQPDLRMLCQPYASALGLSPALRAARPLMCAGAAMALMALLAAILAIRSTRSTRSMTSTRTTRTTRSTKSTWSCRTAEGCGAAAAGLLFLLSGIMALIPLCWVAKSIISDFYNPWVNAAQKRELGTALYLGWGAALCLLAAGSVFCCLWSRAGKPRNCGHSVPRHCPSPSLTGSSYSKSQYV</sequence>
<keyword evidence="5" id="KW-1003">Cell membrane</keyword>
<keyword evidence="12" id="KW-1185">Reference proteome</keyword>
<evidence type="ECO:0000256" key="6">
    <source>
        <dbReference type="ARBA" id="ARBA00022692"/>
    </source>
</evidence>
<keyword evidence="9 10" id="KW-0472">Membrane</keyword>
<evidence type="ECO:0000256" key="4">
    <source>
        <dbReference type="ARBA" id="ARBA00022427"/>
    </source>
</evidence>
<comment type="subcellular location">
    <subcellularLocation>
        <location evidence="1">Cell junction</location>
        <location evidence="1">Tight junction</location>
    </subcellularLocation>
    <subcellularLocation>
        <location evidence="2">Cell membrane</location>
        <topology evidence="2">Multi-pass membrane protein</topology>
    </subcellularLocation>
</comment>
<evidence type="ECO:0000256" key="5">
    <source>
        <dbReference type="ARBA" id="ARBA00022475"/>
    </source>
</evidence>
<dbReference type="AlphaFoldDB" id="A0A7K6EGH9"/>
<keyword evidence="8 10" id="KW-1133">Transmembrane helix</keyword>
<evidence type="ECO:0000313" key="12">
    <source>
        <dbReference type="Proteomes" id="UP000575029"/>
    </source>
</evidence>
<keyword evidence="4" id="KW-0796">Tight junction</keyword>
<evidence type="ECO:0000256" key="1">
    <source>
        <dbReference type="ARBA" id="ARBA00004435"/>
    </source>
</evidence>
<evidence type="ECO:0000256" key="8">
    <source>
        <dbReference type="ARBA" id="ARBA00022989"/>
    </source>
</evidence>
<evidence type="ECO:0000256" key="9">
    <source>
        <dbReference type="ARBA" id="ARBA00023136"/>
    </source>
</evidence>
<evidence type="ECO:0000256" key="7">
    <source>
        <dbReference type="ARBA" id="ARBA00022949"/>
    </source>
</evidence>
<keyword evidence="7" id="KW-0965">Cell junction</keyword>
<reference evidence="11 12" key="1">
    <citation type="submission" date="2019-09" db="EMBL/GenBank/DDBJ databases">
        <title>Bird 10,000 Genomes (B10K) Project - Family phase.</title>
        <authorList>
            <person name="Zhang G."/>
        </authorList>
    </citation>
    <scope>NUCLEOTIDE SEQUENCE [LARGE SCALE GENOMIC DNA]</scope>
    <source>
        <strain evidence="11">B10K-DU-029-50</strain>
        <tissue evidence="11">Heart</tissue>
    </source>
</reference>
<dbReference type="GO" id="GO:0005923">
    <property type="term" value="C:bicellular tight junction"/>
    <property type="evidence" value="ECO:0007669"/>
    <property type="project" value="UniProtKB-SubCell"/>
</dbReference>
<dbReference type="Gene3D" id="1.20.140.150">
    <property type="match status" value="1"/>
</dbReference>
<evidence type="ECO:0000256" key="2">
    <source>
        <dbReference type="ARBA" id="ARBA00004651"/>
    </source>
</evidence>
<protein>
    <submittedName>
        <fullName evidence="11">CLD8 protein</fullName>
    </submittedName>
</protein>
<evidence type="ECO:0000313" key="11">
    <source>
        <dbReference type="EMBL" id="NWV38150.1"/>
    </source>
</evidence>
<dbReference type="PRINTS" id="PR01077">
    <property type="entry name" value="CLAUDIN"/>
</dbReference>
<feature type="non-terminal residue" evidence="11">
    <location>
        <position position="237"/>
    </location>
</feature>